<feature type="non-terminal residue" evidence="2">
    <location>
        <position position="86"/>
    </location>
</feature>
<organism evidence="2">
    <name type="scientific">uncultured Rubrobacteraceae bacterium</name>
    <dbReference type="NCBI Taxonomy" id="349277"/>
    <lineage>
        <taxon>Bacteria</taxon>
        <taxon>Bacillati</taxon>
        <taxon>Actinomycetota</taxon>
        <taxon>Rubrobacteria</taxon>
        <taxon>Rubrobacterales</taxon>
        <taxon>Rubrobacteraceae</taxon>
        <taxon>environmental samples</taxon>
    </lineage>
</organism>
<feature type="compositionally biased region" description="Basic residues" evidence="1">
    <location>
        <begin position="39"/>
        <end position="60"/>
    </location>
</feature>
<protein>
    <submittedName>
        <fullName evidence="2">Ca(2+)/H(+) antiporter</fullName>
    </submittedName>
</protein>
<gene>
    <name evidence="2" type="ORF">AVDCRST_MAG12-344</name>
</gene>
<proteinExistence type="predicted"/>
<sequence>DGLLHEHLARLLHPGRPARNPDPGLSRTPPRPPPQARLHAARTGRPGRLRHHHGLRRPRRPVQLARRRDAPGRVPDQRPGVLLYAV</sequence>
<dbReference type="AlphaFoldDB" id="A0A6J4RB38"/>
<reference evidence="2" key="1">
    <citation type="submission" date="2020-02" db="EMBL/GenBank/DDBJ databases">
        <authorList>
            <person name="Meier V. D."/>
        </authorList>
    </citation>
    <scope>NUCLEOTIDE SEQUENCE</scope>
    <source>
        <strain evidence="2">AVDCRST_MAG12</strain>
    </source>
</reference>
<evidence type="ECO:0000313" key="2">
    <source>
        <dbReference type="EMBL" id="CAA9466339.1"/>
    </source>
</evidence>
<feature type="region of interest" description="Disordered" evidence="1">
    <location>
        <begin position="12"/>
        <end position="86"/>
    </location>
</feature>
<evidence type="ECO:0000256" key="1">
    <source>
        <dbReference type="SAM" id="MobiDB-lite"/>
    </source>
</evidence>
<dbReference type="EMBL" id="CADCVK010000053">
    <property type="protein sequence ID" value="CAA9466339.1"/>
    <property type="molecule type" value="Genomic_DNA"/>
</dbReference>
<feature type="non-terminal residue" evidence="2">
    <location>
        <position position="1"/>
    </location>
</feature>
<name>A0A6J4RB38_9ACTN</name>
<accession>A0A6J4RB38</accession>